<dbReference type="Gene3D" id="2.30.30.830">
    <property type="match status" value="1"/>
</dbReference>
<gene>
    <name evidence="1" type="ORF">ENJ51_04290</name>
</gene>
<reference evidence="1" key="1">
    <citation type="journal article" date="2020" name="mSystems">
        <title>Genome- and Community-Level Interaction Insights into Carbon Utilization and Element Cycling Functions of Hydrothermarchaeota in Hydrothermal Sediment.</title>
        <authorList>
            <person name="Zhou Z."/>
            <person name="Liu Y."/>
            <person name="Xu W."/>
            <person name="Pan J."/>
            <person name="Luo Z.H."/>
            <person name="Li M."/>
        </authorList>
    </citation>
    <scope>NUCLEOTIDE SEQUENCE [LARGE SCALE GENOMIC DNA]</scope>
    <source>
        <strain evidence="1">HyVt-493</strain>
    </source>
</reference>
<dbReference type="AlphaFoldDB" id="A0A7V2SZU9"/>
<dbReference type="Proteomes" id="UP000885750">
    <property type="component" value="Unassembled WGS sequence"/>
</dbReference>
<protein>
    <recommendedName>
        <fullName evidence="2">Pilus assembly protein PilP</fullName>
    </recommendedName>
</protein>
<sequence>MKIINKQTSGEYSKILGLRRVFQQYRFNGDRVVQSIQNKAQVAGNGYSLVKTCYTVLSTLGCFFRASQKTVIHVVTFLVKDVTTLFKKHLVVNGFQTRRTHQTYLVGVLVTVLLSACNEGTTDLDDYFAAQRAKPARPIKPIPELKPYLRYMYPKHEKDPFDVAMLIPDTAPKVVDSGVKLDANRVREFLEGFPLDALSMVGTVNKESTLWALIKTPDGGVQSIKKDNYLGQNYGRVLSISETEISIKEVVPNGNGGYKERESLITLKDD</sequence>
<proteinExistence type="predicted"/>
<dbReference type="EMBL" id="DRMS01000168">
    <property type="protein sequence ID" value="HFC92012.1"/>
    <property type="molecule type" value="Genomic_DNA"/>
</dbReference>
<dbReference type="InterPro" id="IPR007446">
    <property type="entry name" value="PilP"/>
</dbReference>
<evidence type="ECO:0000313" key="1">
    <source>
        <dbReference type="EMBL" id="HFC92012.1"/>
    </source>
</evidence>
<evidence type="ECO:0008006" key="2">
    <source>
        <dbReference type="Google" id="ProtNLM"/>
    </source>
</evidence>
<dbReference type="Pfam" id="PF04351">
    <property type="entry name" value="PilP"/>
    <property type="match status" value="1"/>
</dbReference>
<comment type="caution">
    <text evidence="1">The sequence shown here is derived from an EMBL/GenBank/DDBJ whole genome shotgun (WGS) entry which is preliminary data.</text>
</comment>
<accession>A0A7V2SZU9</accession>
<organism evidence="1">
    <name type="scientific">Leucothrix mucor</name>
    <dbReference type="NCBI Taxonomy" id="45248"/>
    <lineage>
        <taxon>Bacteria</taxon>
        <taxon>Pseudomonadati</taxon>
        <taxon>Pseudomonadota</taxon>
        <taxon>Gammaproteobacteria</taxon>
        <taxon>Thiotrichales</taxon>
        <taxon>Thiotrichaceae</taxon>
        <taxon>Leucothrix</taxon>
    </lineage>
</organism>
<name>A0A7V2SZU9_LEUMU</name>